<dbReference type="SUPFAM" id="SSF46894">
    <property type="entry name" value="C-terminal effector domain of the bipartite response regulators"/>
    <property type="match status" value="1"/>
</dbReference>
<protein>
    <submittedName>
        <fullName evidence="8">Response regulator transcription factor</fullName>
    </submittedName>
</protein>
<reference evidence="9" key="1">
    <citation type="journal article" date="2019" name="Int. J. Syst. Evol. Microbiol.">
        <title>The Global Catalogue of Microorganisms (GCM) 10K type strain sequencing project: providing services to taxonomists for standard genome sequencing and annotation.</title>
        <authorList>
            <consortium name="The Broad Institute Genomics Platform"/>
            <consortium name="The Broad Institute Genome Sequencing Center for Infectious Disease"/>
            <person name="Wu L."/>
            <person name="Ma J."/>
        </authorList>
    </citation>
    <scope>NUCLEOTIDE SEQUENCE [LARGE SCALE GENOMIC DNA]</scope>
    <source>
        <strain evidence="9">CGMCC 1.16031</strain>
    </source>
</reference>
<dbReference type="SMART" id="SM00862">
    <property type="entry name" value="Trans_reg_C"/>
    <property type="match status" value="1"/>
</dbReference>
<dbReference type="InterPro" id="IPR016032">
    <property type="entry name" value="Sig_transdc_resp-reg_C-effctor"/>
</dbReference>
<dbReference type="PANTHER" id="PTHR48111:SF67">
    <property type="entry name" value="TRANSCRIPTIONAL REGULATORY PROTEIN TCTD"/>
    <property type="match status" value="1"/>
</dbReference>
<evidence type="ECO:0000259" key="7">
    <source>
        <dbReference type="PROSITE" id="PS51755"/>
    </source>
</evidence>
<dbReference type="Gene3D" id="3.40.50.2300">
    <property type="match status" value="1"/>
</dbReference>
<evidence type="ECO:0000256" key="4">
    <source>
        <dbReference type="PROSITE-ProRule" id="PRU00169"/>
    </source>
</evidence>
<dbReference type="Gene3D" id="6.10.250.690">
    <property type="match status" value="1"/>
</dbReference>
<feature type="domain" description="OmpR/PhoB-type" evidence="7">
    <location>
        <begin position="124"/>
        <end position="218"/>
    </location>
</feature>
<dbReference type="InterPro" id="IPR036388">
    <property type="entry name" value="WH-like_DNA-bd_sf"/>
</dbReference>
<keyword evidence="9" id="KW-1185">Reference proteome</keyword>
<evidence type="ECO:0000256" key="2">
    <source>
        <dbReference type="ARBA" id="ARBA00023125"/>
    </source>
</evidence>
<feature type="DNA-binding region" description="OmpR/PhoB-type" evidence="5">
    <location>
        <begin position="124"/>
        <end position="218"/>
    </location>
</feature>
<dbReference type="PROSITE" id="PS51755">
    <property type="entry name" value="OMPR_PHOB"/>
    <property type="match status" value="1"/>
</dbReference>
<dbReference type="SUPFAM" id="SSF52172">
    <property type="entry name" value="CheY-like"/>
    <property type="match status" value="1"/>
</dbReference>
<dbReference type="RefSeq" id="WP_131258049.1">
    <property type="nucleotide sequence ID" value="NZ_JBHSUS010000001.1"/>
</dbReference>
<evidence type="ECO:0000313" key="9">
    <source>
        <dbReference type="Proteomes" id="UP001596364"/>
    </source>
</evidence>
<keyword evidence="4" id="KW-0597">Phosphoprotein</keyword>
<dbReference type="InterPro" id="IPR001789">
    <property type="entry name" value="Sig_transdc_resp-reg_receiver"/>
</dbReference>
<dbReference type="Proteomes" id="UP001596364">
    <property type="component" value="Unassembled WGS sequence"/>
</dbReference>
<dbReference type="InterPro" id="IPR001867">
    <property type="entry name" value="OmpR/PhoB-type_DNA-bd"/>
</dbReference>
<comment type="caution">
    <text evidence="8">The sequence shown here is derived from an EMBL/GenBank/DDBJ whole genome shotgun (WGS) entry which is preliminary data.</text>
</comment>
<organism evidence="8 9">
    <name type="scientific">Pseudobowmanella zhangzhouensis</name>
    <dbReference type="NCBI Taxonomy" id="1537679"/>
    <lineage>
        <taxon>Bacteria</taxon>
        <taxon>Pseudomonadati</taxon>
        <taxon>Pseudomonadota</taxon>
        <taxon>Gammaproteobacteria</taxon>
        <taxon>Alteromonadales</taxon>
        <taxon>Alteromonadaceae</taxon>
    </lineage>
</organism>
<evidence type="ECO:0000313" key="8">
    <source>
        <dbReference type="EMBL" id="MFC6440246.1"/>
    </source>
</evidence>
<keyword evidence="3" id="KW-0804">Transcription</keyword>
<proteinExistence type="predicted"/>
<dbReference type="Pfam" id="PF00486">
    <property type="entry name" value="Trans_reg_C"/>
    <property type="match status" value="1"/>
</dbReference>
<dbReference type="Pfam" id="PF00072">
    <property type="entry name" value="Response_reg"/>
    <property type="match status" value="1"/>
</dbReference>
<keyword evidence="1" id="KW-0805">Transcription regulation</keyword>
<evidence type="ECO:0000256" key="1">
    <source>
        <dbReference type="ARBA" id="ARBA00023015"/>
    </source>
</evidence>
<feature type="domain" description="Response regulatory" evidence="6">
    <location>
        <begin position="2"/>
        <end position="116"/>
    </location>
</feature>
<evidence type="ECO:0000256" key="3">
    <source>
        <dbReference type="ARBA" id="ARBA00023163"/>
    </source>
</evidence>
<dbReference type="Gene3D" id="1.10.10.10">
    <property type="entry name" value="Winged helix-like DNA-binding domain superfamily/Winged helix DNA-binding domain"/>
    <property type="match status" value="1"/>
</dbReference>
<dbReference type="CDD" id="cd17624">
    <property type="entry name" value="REC_OmpR_PmrA-like"/>
    <property type="match status" value="1"/>
</dbReference>
<dbReference type="InterPro" id="IPR039420">
    <property type="entry name" value="WalR-like"/>
</dbReference>
<dbReference type="CDD" id="cd00383">
    <property type="entry name" value="trans_reg_C"/>
    <property type="match status" value="1"/>
</dbReference>
<keyword evidence="2 5" id="KW-0238">DNA-binding</keyword>
<evidence type="ECO:0000256" key="5">
    <source>
        <dbReference type="PROSITE-ProRule" id="PRU01091"/>
    </source>
</evidence>
<dbReference type="PROSITE" id="PS50110">
    <property type="entry name" value="RESPONSE_REGULATORY"/>
    <property type="match status" value="1"/>
</dbReference>
<dbReference type="InterPro" id="IPR011006">
    <property type="entry name" value="CheY-like_superfamily"/>
</dbReference>
<sequence length="219" mass="24406">MRVLLVEDDLALANGLLTSLRHQGFSVDHLTRGKPALEAARNKQCDIIILDLGLPDMDGLQVLKELRRHCPALPVLILTARDSTLDKISGLDAGADDYLIKPFAPEELFARLRVIERRLGTAQSAVIACGQIQMDTAAHTVSVGDDVLNLSRREYMLLKALMEQAGRVLSRDQLENRLYEWGEEIASNVVEVHIHHLRKKLPDNTIRTIRGVGYSISKT</sequence>
<evidence type="ECO:0000259" key="6">
    <source>
        <dbReference type="PROSITE" id="PS50110"/>
    </source>
</evidence>
<name>A0ABW1XKZ7_9ALTE</name>
<feature type="modified residue" description="4-aspartylphosphate" evidence="4">
    <location>
        <position position="51"/>
    </location>
</feature>
<accession>A0ABW1XKZ7</accession>
<dbReference type="PANTHER" id="PTHR48111">
    <property type="entry name" value="REGULATOR OF RPOS"/>
    <property type="match status" value="1"/>
</dbReference>
<dbReference type="SMART" id="SM00448">
    <property type="entry name" value="REC"/>
    <property type="match status" value="1"/>
</dbReference>
<gene>
    <name evidence="8" type="ORF">ACFP85_08810</name>
</gene>
<dbReference type="EMBL" id="JBHSUS010000001">
    <property type="protein sequence ID" value="MFC6440246.1"/>
    <property type="molecule type" value="Genomic_DNA"/>
</dbReference>